<dbReference type="InterPro" id="IPR000719">
    <property type="entry name" value="Prot_kinase_dom"/>
</dbReference>
<evidence type="ECO:0000256" key="9">
    <source>
        <dbReference type="SAM" id="Phobius"/>
    </source>
</evidence>
<evidence type="ECO:0000259" key="10">
    <source>
        <dbReference type="PROSITE" id="PS50011"/>
    </source>
</evidence>
<evidence type="ECO:0000313" key="11">
    <source>
        <dbReference type="EMBL" id="HGG00474.1"/>
    </source>
</evidence>
<dbReference type="Gene3D" id="1.10.510.10">
    <property type="entry name" value="Transferase(Phosphotransferase) domain 1"/>
    <property type="match status" value="1"/>
</dbReference>
<evidence type="ECO:0000256" key="1">
    <source>
        <dbReference type="ARBA" id="ARBA00012513"/>
    </source>
</evidence>
<dbReference type="PANTHER" id="PTHR24363:SF0">
    <property type="entry name" value="SERINE_THREONINE KINASE LIKE DOMAIN CONTAINING 1"/>
    <property type="match status" value="1"/>
</dbReference>
<proteinExistence type="predicted"/>
<dbReference type="GO" id="GO:0005524">
    <property type="term" value="F:ATP binding"/>
    <property type="evidence" value="ECO:0007669"/>
    <property type="project" value="UniProtKB-KW"/>
</dbReference>
<dbReference type="SMART" id="SM00220">
    <property type="entry name" value="S_TKc"/>
    <property type="match status" value="1"/>
</dbReference>
<dbReference type="Pfam" id="PF00069">
    <property type="entry name" value="Pkinase"/>
    <property type="match status" value="1"/>
</dbReference>
<protein>
    <recommendedName>
        <fullName evidence="1">non-specific serine/threonine protein kinase</fullName>
        <ecNumber evidence="1">2.7.11.1</ecNumber>
    </recommendedName>
</protein>
<sequence length="326" mass="36633">MTIISLGGRYQVERKLSEGTFGETYLAKDIHRNSHPLCVVKKLKPQSPSVFPVSERLFYTEAKILEKLGEHPQIPRLLADFTENQGFYLVQEYIDGEELAKEMPTYNGQIWDEAKVTRLVLDILEILVFVQRYNVIHRDIKPANLMRRRQDGKLVMIDFGAVKEVTTQMANLPPGAPGTILIGTPGYMPYEQEKGQPSFASDIYAVGMIAIEALTGVFPHTLQRDSQTLELIWNRTVVSPRFAAIIDNMVHFHPQHRYQTAAQAIQAIVPNTIISTPPTVPVVPVKNQTLAIVISSLVALIVGLGLATMYYQANQNQQPQQNEGIW</sequence>
<keyword evidence="9" id="KW-1133">Transmembrane helix</keyword>
<dbReference type="InterPro" id="IPR011009">
    <property type="entry name" value="Kinase-like_dom_sf"/>
</dbReference>
<feature type="transmembrane region" description="Helical" evidence="9">
    <location>
        <begin position="290"/>
        <end position="311"/>
    </location>
</feature>
<comment type="catalytic activity">
    <reaction evidence="7">
        <text>L-threonyl-[protein] + ATP = O-phospho-L-threonyl-[protein] + ADP + H(+)</text>
        <dbReference type="Rhea" id="RHEA:46608"/>
        <dbReference type="Rhea" id="RHEA-COMP:11060"/>
        <dbReference type="Rhea" id="RHEA-COMP:11605"/>
        <dbReference type="ChEBI" id="CHEBI:15378"/>
        <dbReference type="ChEBI" id="CHEBI:30013"/>
        <dbReference type="ChEBI" id="CHEBI:30616"/>
        <dbReference type="ChEBI" id="CHEBI:61977"/>
        <dbReference type="ChEBI" id="CHEBI:456216"/>
        <dbReference type="EC" id="2.7.11.1"/>
    </reaction>
</comment>
<dbReference type="CDD" id="cd14014">
    <property type="entry name" value="STKc_PknB_like"/>
    <property type="match status" value="1"/>
</dbReference>
<comment type="catalytic activity">
    <reaction evidence="8">
        <text>L-seryl-[protein] + ATP = O-phospho-L-seryl-[protein] + ADP + H(+)</text>
        <dbReference type="Rhea" id="RHEA:17989"/>
        <dbReference type="Rhea" id="RHEA-COMP:9863"/>
        <dbReference type="Rhea" id="RHEA-COMP:11604"/>
        <dbReference type="ChEBI" id="CHEBI:15378"/>
        <dbReference type="ChEBI" id="CHEBI:29999"/>
        <dbReference type="ChEBI" id="CHEBI:30616"/>
        <dbReference type="ChEBI" id="CHEBI:83421"/>
        <dbReference type="ChEBI" id="CHEBI:456216"/>
        <dbReference type="EC" id="2.7.11.1"/>
    </reaction>
</comment>
<feature type="domain" description="Protein kinase" evidence="10">
    <location>
        <begin position="10"/>
        <end position="269"/>
    </location>
</feature>
<gene>
    <name evidence="11" type="ORF">ENR15_07445</name>
</gene>
<evidence type="ECO:0000256" key="3">
    <source>
        <dbReference type="ARBA" id="ARBA00022679"/>
    </source>
</evidence>
<evidence type="ECO:0000256" key="5">
    <source>
        <dbReference type="ARBA" id="ARBA00022777"/>
    </source>
</evidence>
<dbReference type="SUPFAM" id="SSF56112">
    <property type="entry name" value="Protein kinase-like (PK-like)"/>
    <property type="match status" value="1"/>
</dbReference>
<dbReference type="EC" id="2.7.11.1" evidence="1"/>
<keyword evidence="6" id="KW-0067">ATP-binding</keyword>
<reference evidence="11" key="1">
    <citation type="journal article" date="2020" name="mSystems">
        <title>Genome- and Community-Level Interaction Insights into Carbon Utilization and Element Cycling Functions of Hydrothermarchaeota in Hydrothermal Sediment.</title>
        <authorList>
            <person name="Zhou Z."/>
            <person name="Liu Y."/>
            <person name="Xu W."/>
            <person name="Pan J."/>
            <person name="Luo Z.H."/>
            <person name="Li M."/>
        </authorList>
    </citation>
    <scope>NUCLEOTIDE SEQUENCE [LARGE SCALE GENOMIC DNA]</scope>
    <source>
        <strain evidence="11">SpSt-374</strain>
    </source>
</reference>
<name>A0A7C3VFY0_9CYAN</name>
<evidence type="ECO:0000256" key="4">
    <source>
        <dbReference type="ARBA" id="ARBA00022741"/>
    </source>
</evidence>
<dbReference type="PANTHER" id="PTHR24363">
    <property type="entry name" value="SERINE/THREONINE PROTEIN KINASE"/>
    <property type="match status" value="1"/>
</dbReference>
<evidence type="ECO:0000256" key="8">
    <source>
        <dbReference type="ARBA" id="ARBA00048679"/>
    </source>
</evidence>
<dbReference type="AlphaFoldDB" id="A0A7C3VFY0"/>
<organism evidence="11">
    <name type="scientific">Planktothricoides sp. SpSt-374</name>
    <dbReference type="NCBI Taxonomy" id="2282167"/>
    <lineage>
        <taxon>Bacteria</taxon>
        <taxon>Bacillati</taxon>
        <taxon>Cyanobacteriota</taxon>
        <taxon>Cyanophyceae</taxon>
        <taxon>Oscillatoriophycideae</taxon>
        <taxon>Oscillatoriales</taxon>
        <taxon>Oscillatoriaceae</taxon>
        <taxon>Planktothricoides</taxon>
    </lineage>
</organism>
<evidence type="ECO:0000256" key="2">
    <source>
        <dbReference type="ARBA" id="ARBA00022527"/>
    </source>
</evidence>
<keyword evidence="5 11" id="KW-0418">Kinase</keyword>
<keyword evidence="3" id="KW-0808">Transferase</keyword>
<evidence type="ECO:0000256" key="6">
    <source>
        <dbReference type="ARBA" id="ARBA00022840"/>
    </source>
</evidence>
<dbReference type="PROSITE" id="PS50011">
    <property type="entry name" value="PROTEIN_KINASE_DOM"/>
    <property type="match status" value="1"/>
</dbReference>
<keyword evidence="4" id="KW-0547">Nucleotide-binding</keyword>
<keyword evidence="2 11" id="KW-0723">Serine/threonine-protein kinase</keyword>
<comment type="caution">
    <text evidence="11">The sequence shown here is derived from an EMBL/GenBank/DDBJ whole genome shotgun (WGS) entry which is preliminary data.</text>
</comment>
<dbReference type="GO" id="GO:0004674">
    <property type="term" value="F:protein serine/threonine kinase activity"/>
    <property type="evidence" value="ECO:0007669"/>
    <property type="project" value="UniProtKB-KW"/>
</dbReference>
<keyword evidence="9" id="KW-0472">Membrane</keyword>
<accession>A0A7C3VFY0</accession>
<evidence type="ECO:0000256" key="7">
    <source>
        <dbReference type="ARBA" id="ARBA00047899"/>
    </source>
</evidence>
<keyword evidence="9" id="KW-0812">Transmembrane</keyword>
<dbReference type="EMBL" id="DSPX01000071">
    <property type="protein sequence ID" value="HGG00474.1"/>
    <property type="molecule type" value="Genomic_DNA"/>
</dbReference>